<protein>
    <submittedName>
        <fullName evidence="2">Uncharacterized membrane protein YhaH (DUF805 family)</fullName>
    </submittedName>
</protein>
<reference evidence="2 3" key="1">
    <citation type="submission" date="2020-08" db="EMBL/GenBank/DDBJ databases">
        <title>Genomic Encyclopedia of Type Strains, Phase IV (KMG-IV): sequencing the most valuable type-strain genomes for metagenomic binning, comparative biology and taxonomic classification.</title>
        <authorList>
            <person name="Goeker M."/>
        </authorList>
    </citation>
    <scope>NUCLEOTIDE SEQUENCE [LARGE SCALE GENOMIC DNA]</scope>
    <source>
        <strain evidence="2 3">DSM 102850</strain>
    </source>
</reference>
<keyword evidence="1" id="KW-0812">Transmembrane</keyword>
<dbReference type="InterPro" id="IPR008523">
    <property type="entry name" value="DUF805"/>
</dbReference>
<feature type="transmembrane region" description="Helical" evidence="1">
    <location>
        <begin position="21"/>
        <end position="38"/>
    </location>
</feature>
<organism evidence="2 3">
    <name type="scientific">Parvularcula dongshanensis</name>
    <dbReference type="NCBI Taxonomy" id="1173995"/>
    <lineage>
        <taxon>Bacteria</taxon>
        <taxon>Pseudomonadati</taxon>
        <taxon>Pseudomonadota</taxon>
        <taxon>Alphaproteobacteria</taxon>
        <taxon>Parvularculales</taxon>
        <taxon>Parvularculaceae</taxon>
        <taxon>Parvularcula</taxon>
    </lineage>
</organism>
<feature type="transmembrane region" description="Helical" evidence="1">
    <location>
        <begin position="118"/>
        <end position="142"/>
    </location>
</feature>
<evidence type="ECO:0000313" key="2">
    <source>
        <dbReference type="EMBL" id="MBB4659705.1"/>
    </source>
</evidence>
<gene>
    <name evidence="2" type="ORF">GGQ59_002246</name>
</gene>
<keyword evidence="1" id="KW-1133">Transmembrane helix</keyword>
<name>A0A840I5W2_9PROT</name>
<proteinExistence type="predicted"/>
<dbReference type="AlphaFoldDB" id="A0A840I5W2"/>
<sequence length="155" mass="17280">MERLAAALRFYVSPRGRVGRKALFLWCFVPFVVLAALADRANNAAVSTAFWLLVAWPLFVALPWRRMHDMERRGAWNLVFYVFYAVGFAFFLGEYAASEGGWAALFDGTPPHTVDRDLTASGMGGFSTVLIFLPIHLVWLYAISGRAAEKGRSVS</sequence>
<dbReference type="EMBL" id="JACHOB010000005">
    <property type="protein sequence ID" value="MBB4659705.1"/>
    <property type="molecule type" value="Genomic_DNA"/>
</dbReference>
<keyword evidence="3" id="KW-1185">Reference proteome</keyword>
<evidence type="ECO:0000313" key="3">
    <source>
        <dbReference type="Proteomes" id="UP000563524"/>
    </source>
</evidence>
<dbReference type="RefSeq" id="WP_183818589.1">
    <property type="nucleotide sequence ID" value="NZ_JACHOB010000005.1"/>
</dbReference>
<evidence type="ECO:0000256" key="1">
    <source>
        <dbReference type="SAM" id="Phobius"/>
    </source>
</evidence>
<keyword evidence="1" id="KW-0472">Membrane</keyword>
<dbReference type="Pfam" id="PF05656">
    <property type="entry name" value="DUF805"/>
    <property type="match status" value="1"/>
</dbReference>
<feature type="transmembrane region" description="Helical" evidence="1">
    <location>
        <begin position="44"/>
        <end position="64"/>
    </location>
</feature>
<feature type="transmembrane region" description="Helical" evidence="1">
    <location>
        <begin position="76"/>
        <end position="98"/>
    </location>
</feature>
<dbReference type="GO" id="GO:0016020">
    <property type="term" value="C:membrane"/>
    <property type="evidence" value="ECO:0007669"/>
    <property type="project" value="InterPro"/>
</dbReference>
<comment type="caution">
    <text evidence="2">The sequence shown here is derived from an EMBL/GenBank/DDBJ whole genome shotgun (WGS) entry which is preliminary data.</text>
</comment>
<accession>A0A840I5W2</accession>
<dbReference type="Proteomes" id="UP000563524">
    <property type="component" value="Unassembled WGS sequence"/>
</dbReference>